<dbReference type="Proteomes" id="UP000620124">
    <property type="component" value="Unassembled WGS sequence"/>
</dbReference>
<evidence type="ECO:0000313" key="2">
    <source>
        <dbReference type="Proteomes" id="UP000620124"/>
    </source>
</evidence>
<sequence>MNATSLPQELIDMVIRGSAADVPTLRSCSLVCRAFVPSSQACIFSVVALIPGLPTSCPRRLHDILVDSPHLGGHVRTLSVIEGIGAGRWLTDPNTSSAVLGILQHLKGVESFSFSGRPWRDLPKELRAGVCNFCKRSHLVSLSLMSLGRFDDLREFSQLVASPTLTRLTMQLVVLPAPDEGENTLTNPPKLRTCTCYLGHPTLAVITKWLVDGDVLPNLHTLSIMWNRDSDSQLQTMVNSLSSLHQLNLSVESSNSYFLFTLSLANLKRIQGVNITIATFTSLHTGVSVLIARIIESCPQTLIDFEVKINLYGRSLLEIDWEPLRNVVTVEIFPALLNFQVEAAPATDEGKENAHCLVKNIQSTFGDLHKQGILKCGMVPLVINPFAWT</sequence>
<evidence type="ECO:0000313" key="1">
    <source>
        <dbReference type="EMBL" id="KAF7342039.1"/>
    </source>
</evidence>
<dbReference type="OrthoDB" id="3069231at2759"/>
<dbReference type="Gene3D" id="3.80.10.10">
    <property type="entry name" value="Ribonuclease Inhibitor"/>
    <property type="match status" value="1"/>
</dbReference>
<dbReference type="EMBL" id="JACAZI010000017">
    <property type="protein sequence ID" value="KAF7342039.1"/>
    <property type="molecule type" value="Genomic_DNA"/>
</dbReference>
<gene>
    <name evidence="1" type="ORF">MVEN_01791200</name>
</gene>
<reference evidence="1" key="1">
    <citation type="submission" date="2020-05" db="EMBL/GenBank/DDBJ databases">
        <title>Mycena genomes resolve the evolution of fungal bioluminescence.</title>
        <authorList>
            <person name="Tsai I.J."/>
        </authorList>
    </citation>
    <scope>NUCLEOTIDE SEQUENCE</scope>
    <source>
        <strain evidence="1">CCC161011</strain>
    </source>
</reference>
<dbReference type="InterPro" id="IPR032675">
    <property type="entry name" value="LRR_dom_sf"/>
</dbReference>
<comment type="caution">
    <text evidence="1">The sequence shown here is derived from an EMBL/GenBank/DDBJ whole genome shotgun (WGS) entry which is preliminary data.</text>
</comment>
<dbReference type="SUPFAM" id="SSF52047">
    <property type="entry name" value="RNI-like"/>
    <property type="match status" value="1"/>
</dbReference>
<keyword evidence="2" id="KW-1185">Reference proteome</keyword>
<name>A0A8H7CLE8_9AGAR</name>
<protein>
    <submittedName>
        <fullName evidence="1">Uncharacterized protein</fullName>
    </submittedName>
</protein>
<accession>A0A8H7CLE8</accession>
<proteinExistence type="predicted"/>
<dbReference type="AlphaFoldDB" id="A0A8H7CLE8"/>
<organism evidence="1 2">
    <name type="scientific">Mycena venus</name>
    <dbReference type="NCBI Taxonomy" id="2733690"/>
    <lineage>
        <taxon>Eukaryota</taxon>
        <taxon>Fungi</taxon>
        <taxon>Dikarya</taxon>
        <taxon>Basidiomycota</taxon>
        <taxon>Agaricomycotina</taxon>
        <taxon>Agaricomycetes</taxon>
        <taxon>Agaricomycetidae</taxon>
        <taxon>Agaricales</taxon>
        <taxon>Marasmiineae</taxon>
        <taxon>Mycenaceae</taxon>
        <taxon>Mycena</taxon>
    </lineage>
</organism>